<dbReference type="EMBL" id="LRBV02000004">
    <property type="status" value="NOT_ANNOTATED_CDS"/>
    <property type="molecule type" value="Genomic_DNA"/>
</dbReference>
<accession>A0A7N2LIL8</accession>
<reference evidence="1" key="2">
    <citation type="submission" date="2021-01" db="UniProtKB">
        <authorList>
            <consortium name="EnsemblPlants"/>
        </authorList>
    </citation>
    <scope>IDENTIFICATION</scope>
</reference>
<dbReference type="Gramene" id="QL04p070486:mrna">
    <property type="protein sequence ID" value="QL04p070486:mrna"/>
    <property type="gene ID" value="QL04p070486"/>
</dbReference>
<protein>
    <submittedName>
        <fullName evidence="1">Uncharacterized protein</fullName>
    </submittedName>
</protein>
<keyword evidence="2" id="KW-1185">Reference proteome</keyword>
<dbReference type="EnsemblPlants" id="QL04p070486:mrna">
    <property type="protein sequence ID" value="QL04p070486:mrna"/>
    <property type="gene ID" value="QL04p070486"/>
</dbReference>
<proteinExistence type="predicted"/>
<sequence length="89" mass="10138">MVAQVLVGASRKWHADEKHGVFGVCFGDEITEVHPTLTRALAHTNQFRFLDKAMIIDDIDASSESRNPWRLRSLNQVEEVKLVLRLIPI</sequence>
<dbReference type="InParanoid" id="A0A7N2LIL8"/>
<evidence type="ECO:0000313" key="2">
    <source>
        <dbReference type="Proteomes" id="UP000594261"/>
    </source>
</evidence>
<dbReference type="AlphaFoldDB" id="A0A7N2LIL8"/>
<evidence type="ECO:0000313" key="1">
    <source>
        <dbReference type="EnsemblPlants" id="QL04p070486:mrna"/>
    </source>
</evidence>
<reference evidence="1 2" key="1">
    <citation type="journal article" date="2016" name="G3 (Bethesda)">
        <title>First Draft Assembly and Annotation of the Genome of a California Endemic Oak Quercus lobata Nee (Fagaceae).</title>
        <authorList>
            <person name="Sork V.L."/>
            <person name="Fitz-Gibbon S.T."/>
            <person name="Puiu D."/>
            <person name="Crepeau M."/>
            <person name="Gugger P.F."/>
            <person name="Sherman R."/>
            <person name="Stevens K."/>
            <person name="Langley C.H."/>
            <person name="Pellegrini M."/>
            <person name="Salzberg S.L."/>
        </authorList>
    </citation>
    <scope>NUCLEOTIDE SEQUENCE [LARGE SCALE GENOMIC DNA]</scope>
    <source>
        <strain evidence="1 2">cv. SW786</strain>
    </source>
</reference>
<organism evidence="1 2">
    <name type="scientific">Quercus lobata</name>
    <name type="common">Valley oak</name>
    <dbReference type="NCBI Taxonomy" id="97700"/>
    <lineage>
        <taxon>Eukaryota</taxon>
        <taxon>Viridiplantae</taxon>
        <taxon>Streptophyta</taxon>
        <taxon>Embryophyta</taxon>
        <taxon>Tracheophyta</taxon>
        <taxon>Spermatophyta</taxon>
        <taxon>Magnoliopsida</taxon>
        <taxon>eudicotyledons</taxon>
        <taxon>Gunneridae</taxon>
        <taxon>Pentapetalae</taxon>
        <taxon>rosids</taxon>
        <taxon>fabids</taxon>
        <taxon>Fagales</taxon>
        <taxon>Fagaceae</taxon>
        <taxon>Quercus</taxon>
    </lineage>
</organism>
<name>A0A7N2LIL8_QUELO</name>
<dbReference type="Proteomes" id="UP000594261">
    <property type="component" value="Chromosome 4"/>
</dbReference>